<dbReference type="InterPro" id="IPR006311">
    <property type="entry name" value="TAT_signal"/>
</dbReference>
<organism evidence="4 5">
    <name type="scientific">Streptomyces vietnamensis</name>
    <dbReference type="NCBI Taxonomy" id="362257"/>
    <lineage>
        <taxon>Bacteria</taxon>
        <taxon>Bacillati</taxon>
        <taxon>Actinomycetota</taxon>
        <taxon>Actinomycetes</taxon>
        <taxon>Kitasatosporales</taxon>
        <taxon>Streptomycetaceae</taxon>
        <taxon>Streptomyces</taxon>
    </lineage>
</organism>
<evidence type="ECO:0000256" key="1">
    <source>
        <dbReference type="SAM" id="MobiDB-lite"/>
    </source>
</evidence>
<feature type="compositionally biased region" description="Gly residues" evidence="1">
    <location>
        <begin position="185"/>
        <end position="200"/>
    </location>
</feature>
<dbReference type="PROSITE" id="PS51318">
    <property type="entry name" value="TAT"/>
    <property type="match status" value="1"/>
</dbReference>
<accession>A0A0B5HVA6</accession>
<protein>
    <recommendedName>
        <fullName evidence="6">Gram-positive cocci surface proteins LPxTG domain-containing protein</fullName>
    </recommendedName>
</protein>
<evidence type="ECO:0000256" key="2">
    <source>
        <dbReference type="SAM" id="Phobius"/>
    </source>
</evidence>
<keyword evidence="3" id="KW-0732">Signal</keyword>
<feature type="region of interest" description="Disordered" evidence="1">
    <location>
        <begin position="32"/>
        <end position="63"/>
    </location>
</feature>
<feature type="region of interest" description="Disordered" evidence="1">
    <location>
        <begin position="185"/>
        <end position="220"/>
    </location>
</feature>
<gene>
    <name evidence="4" type="ORF">SVTN_08105</name>
</gene>
<feature type="transmembrane region" description="Helical" evidence="2">
    <location>
        <begin position="227"/>
        <end position="247"/>
    </location>
</feature>
<dbReference type="Proteomes" id="UP000031774">
    <property type="component" value="Chromosome"/>
</dbReference>
<dbReference type="KEGG" id="svt:SVTN_08105"/>
<feature type="compositionally biased region" description="Gly residues" evidence="1">
    <location>
        <begin position="157"/>
        <end position="169"/>
    </location>
</feature>
<keyword evidence="2" id="KW-1133">Transmembrane helix</keyword>
<dbReference type="STRING" id="362257.SVTN_08105"/>
<feature type="chain" id="PRO_5002102879" description="Gram-positive cocci surface proteins LPxTG domain-containing protein" evidence="3">
    <location>
        <begin position="33"/>
        <end position="258"/>
    </location>
</feature>
<reference evidence="4 5" key="1">
    <citation type="submission" date="2014-12" db="EMBL/GenBank/DDBJ databases">
        <title>Complete genome sequence of Streptomyces vietnamensis strain GIMV4.0001, a genetic manipulable producer of the benzoisochromanequinone antibiotic granaticin.</title>
        <authorList>
            <person name="Deng M.R."/>
            <person name="Guo J."/>
            <person name="Ma L.Y."/>
            <person name="Feng G.D."/>
            <person name="Mo C.Y."/>
            <person name="Zhu H.H."/>
        </authorList>
    </citation>
    <scope>NUCLEOTIDE SEQUENCE [LARGE SCALE GENOMIC DNA]</scope>
    <source>
        <strain evidence="5">GIMV4.0001</strain>
    </source>
</reference>
<dbReference type="RefSeq" id="WP_041128453.1">
    <property type="nucleotide sequence ID" value="NZ_CP010407.1"/>
</dbReference>
<keyword evidence="5" id="KW-1185">Reference proteome</keyword>
<dbReference type="HOGENOM" id="CLU_101009_0_0_11"/>
<sequence length="258" mass="25353">MTTPPTRTLLRAALATLALGAVTVAGAPAALAAPGDNGDVKVHQARIPGDPNTPGTPDTSEANNPQVRCLFRFSAFHFDGLQSIQWNIYAQPGQPGNQDPSLKNGSIAVDSTGYGHTDDITGLPSGMYKVQWTWVGQNGAAKSKVFRFDSDCPPDNGNGGNGNGGNGNGGNGNGGNGNGGNGNGGNGNGGNGNGGNGGGHGHGRPPHGPVGAGGGGSAQLAAEDSSAFGVGAAVAAGLAGTTGLVLIRRSRRRDNGAA</sequence>
<feature type="compositionally biased region" description="Polar residues" evidence="1">
    <location>
        <begin position="91"/>
        <end position="104"/>
    </location>
</feature>
<feature type="signal peptide" evidence="3">
    <location>
        <begin position="1"/>
        <end position="32"/>
    </location>
</feature>
<dbReference type="EMBL" id="CP010407">
    <property type="protein sequence ID" value="AJF64391.1"/>
    <property type="molecule type" value="Genomic_DNA"/>
</dbReference>
<keyword evidence="2" id="KW-0472">Membrane</keyword>
<dbReference type="AlphaFoldDB" id="A0A0B5HVA6"/>
<feature type="region of interest" description="Disordered" evidence="1">
    <location>
        <begin position="146"/>
        <end position="169"/>
    </location>
</feature>
<name>A0A0B5HVA6_9ACTN</name>
<proteinExistence type="predicted"/>
<evidence type="ECO:0000313" key="5">
    <source>
        <dbReference type="Proteomes" id="UP000031774"/>
    </source>
</evidence>
<keyword evidence="2" id="KW-0812">Transmembrane</keyword>
<feature type="compositionally biased region" description="Low complexity" evidence="1">
    <location>
        <begin position="48"/>
        <end position="59"/>
    </location>
</feature>
<evidence type="ECO:0000256" key="3">
    <source>
        <dbReference type="SAM" id="SignalP"/>
    </source>
</evidence>
<evidence type="ECO:0000313" key="4">
    <source>
        <dbReference type="EMBL" id="AJF64391.1"/>
    </source>
</evidence>
<evidence type="ECO:0008006" key="6">
    <source>
        <dbReference type="Google" id="ProtNLM"/>
    </source>
</evidence>
<feature type="region of interest" description="Disordered" evidence="1">
    <location>
        <begin position="91"/>
        <end position="110"/>
    </location>
</feature>